<accession>A0ACB9GZ30</accession>
<reference evidence="1 2" key="2">
    <citation type="journal article" date="2022" name="Mol. Ecol. Resour.">
        <title>The genomes of chicory, endive, great burdock and yacon provide insights into Asteraceae paleo-polyploidization history and plant inulin production.</title>
        <authorList>
            <person name="Fan W."/>
            <person name="Wang S."/>
            <person name="Wang H."/>
            <person name="Wang A."/>
            <person name="Jiang F."/>
            <person name="Liu H."/>
            <person name="Zhao H."/>
            <person name="Xu D."/>
            <person name="Zhang Y."/>
        </authorList>
    </citation>
    <scope>NUCLEOTIDE SEQUENCE [LARGE SCALE GENOMIC DNA]</scope>
    <source>
        <strain evidence="2">cv. Punajuju</strain>
        <tissue evidence="1">Leaves</tissue>
    </source>
</reference>
<proteinExistence type="predicted"/>
<comment type="caution">
    <text evidence="1">The sequence shown here is derived from an EMBL/GenBank/DDBJ whole genome shotgun (WGS) entry which is preliminary data.</text>
</comment>
<protein>
    <submittedName>
        <fullName evidence="1">Uncharacterized protein</fullName>
    </submittedName>
</protein>
<reference evidence="2" key="1">
    <citation type="journal article" date="2022" name="Mol. Ecol. Resour.">
        <title>The genomes of chicory, endive, great burdock and yacon provide insights into Asteraceae palaeo-polyploidization history and plant inulin production.</title>
        <authorList>
            <person name="Fan W."/>
            <person name="Wang S."/>
            <person name="Wang H."/>
            <person name="Wang A."/>
            <person name="Jiang F."/>
            <person name="Liu H."/>
            <person name="Zhao H."/>
            <person name="Xu D."/>
            <person name="Zhang Y."/>
        </authorList>
    </citation>
    <scope>NUCLEOTIDE SEQUENCE [LARGE SCALE GENOMIC DNA]</scope>
    <source>
        <strain evidence="2">cv. Punajuju</strain>
    </source>
</reference>
<name>A0ACB9GZ30_CICIN</name>
<keyword evidence="2" id="KW-1185">Reference proteome</keyword>
<dbReference type="Proteomes" id="UP001055811">
    <property type="component" value="Linkage Group LG01"/>
</dbReference>
<sequence>MEKTCNRFQDQTDGNLIPANGEEVKSKSNNCRPATDDQQSKSNNCRPEIEVQQFWYLWVFVVILLLLNINGWQTFFWIAFVPLLLLLAVGTKLEHIIIQLAHEVAEKHTALRPHELVIKLNNDHFWFGKPKYILFFMHFILFQNALEIAFFFWIWVQFGFDSCIMGELCYIIPRLIIGVFIQVLCSYSTLPLYALLTQSAIFSEPVRERLMDLAQVARNRAAHNGETNGSAEDAC</sequence>
<organism evidence="1 2">
    <name type="scientific">Cichorium intybus</name>
    <name type="common">Chicory</name>
    <dbReference type="NCBI Taxonomy" id="13427"/>
    <lineage>
        <taxon>Eukaryota</taxon>
        <taxon>Viridiplantae</taxon>
        <taxon>Streptophyta</taxon>
        <taxon>Embryophyta</taxon>
        <taxon>Tracheophyta</taxon>
        <taxon>Spermatophyta</taxon>
        <taxon>Magnoliopsida</taxon>
        <taxon>eudicotyledons</taxon>
        <taxon>Gunneridae</taxon>
        <taxon>Pentapetalae</taxon>
        <taxon>asterids</taxon>
        <taxon>campanulids</taxon>
        <taxon>Asterales</taxon>
        <taxon>Asteraceae</taxon>
        <taxon>Cichorioideae</taxon>
        <taxon>Cichorieae</taxon>
        <taxon>Cichoriinae</taxon>
        <taxon>Cichorium</taxon>
    </lineage>
</organism>
<dbReference type="EMBL" id="CM042009">
    <property type="protein sequence ID" value="KAI3787962.1"/>
    <property type="molecule type" value="Genomic_DNA"/>
</dbReference>
<gene>
    <name evidence="1" type="ORF">L2E82_00493</name>
</gene>
<evidence type="ECO:0000313" key="1">
    <source>
        <dbReference type="EMBL" id="KAI3787962.1"/>
    </source>
</evidence>
<evidence type="ECO:0000313" key="2">
    <source>
        <dbReference type="Proteomes" id="UP001055811"/>
    </source>
</evidence>